<reference evidence="7 8" key="1">
    <citation type="submission" date="2014-03" db="EMBL/GenBank/DDBJ databases">
        <title>The draft genome sequence of Thalassospira mesophila JCM 18969.</title>
        <authorList>
            <person name="Lai Q."/>
            <person name="Shao Z."/>
        </authorList>
    </citation>
    <scope>NUCLEOTIDE SEQUENCE [LARGE SCALE GENOMIC DNA]</scope>
    <source>
        <strain evidence="7 8">JCM 18969</strain>
    </source>
</reference>
<dbReference type="Gene3D" id="3.90.25.10">
    <property type="entry name" value="UDP-galactose 4-epimerase, domain 1"/>
    <property type="match status" value="1"/>
</dbReference>
<name>A0A1Y2L3W1_9PROT</name>
<dbReference type="AlphaFoldDB" id="A0A1Y2L3W1"/>
<dbReference type="GO" id="GO:0050577">
    <property type="term" value="F:GDP-L-fucose synthase activity"/>
    <property type="evidence" value="ECO:0007669"/>
    <property type="project" value="UniProtKB-UniRule"/>
</dbReference>
<dbReference type="PANTHER" id="PTHR43238">
    <property type="entry name" value="GDP-L-FUCOSE SYNTHASE"/>
    <property type="match status" value="1"/>
</dbReference>
<gene>
    <name evidence="5" type="primary">fcl</name>
    <name evidence="7" type="ORF">TMES_01525</name>
</gene>
<dbReference type="GO" id="GO:0042351">
    <property type="term" value="P:'de novo' GDP-L-fucose biosynthetic process"/>
    <property type="evidence" value="ECO:0007669"/>
    <property type="project" value="UniProtKB-UniRule"/>
</dbReference>
<protein>
    <recommendedName>
        <fullName evidence="5">GDP-L-fucose synthase</fullName>
        <ecNumber evidence="5">1.1.1.271</ecNumber>
    </recommendedName>
    <alternativeName>
        <fullName evidence="5">GDP-4-keto-6-deoxy-D-mannose-3,5-epimerase-4-reductase</fullName>
    </alternativeName>
</protein>
<dbReference type="EC" id="1.1.1.271" evidence="5"/>
<dbReference type="GO" id="GO:0016853">
    <property type="term" value="F:isomerase activity"/>
    <property type="evidence" value="ECO:0007669"/>
    <property type="project" value="UniProtKB-KW"/>
</dbReference>
<accession>A0A1Y2L3W1</accession>
<sequence length="320" mass="36013">MAYDITGKRVFVAGHSGMVGSALVRRFEQEDCTILTRTRSELDLLDQAAVMEWLKQEKPDVVIIAAGKSGGSIANRDRPVEFMYENLAIGMHLVRGAYEAGVGKLVNIAAPHIYPEMAYVPTNEQTMMSGRLHDSYESSAMARLAVVKLCQFYHQQYNANFTTIIPAEIYGPGDNFDRLSGRVMPAFIREAEEAKQAKAPYMILRGYSTAVREFIYVDDFADAVVTVIKRQKGCYPVNIGAGFSITLRELVFKVADIVEFEGQIKFLQKMPAGVAERFLTPTKARFLGWQPKYSLDEGIHKTWEAFLQGNYREYDLKLFG</sequence>
<dbReference type="RefSeq" id="WP_085578762.1">
    <property type="nucleotide sequence ID" value="NZ_JFKA01000001.1"/>
</dbReference>
<dbReference type="GO" id="GO:0070401">
    <property type="term" value="F:NADP+ binding"/>
    <property type="evidence" value="ECO:0007669"/>
    <property type="project" value="UniProtKB-UniRule"/>
</dbReference>
<comment type="similarity">
    <text evidence="1 5">Belongs to the NAD(P)-dependent epimerase/dehydratase family. Fucose synthase subfamily.</text>
</comment>
<dbReference type="OrthoDB" id="9811425at2"/>
<dbReference type="Proteomes" id="UP000193391">
    <property type="component" value="Unassembled WGS sequence"/>
</dbReference>
<dbReference type="HAMAP" id="MF_00956">
    <property type="entry name" value="GDP_fucose_synth"/>
    <property type="match status" value="1"/>
</dbReference>
<dbReference type="EMBL" id="JFKA01000001">
    <property type="protein sequence ID" value="OSQ40492.1"/>
    <property type="molecule type" value="Genomic_DNA"/>
</dbReference>
<comment type="catalytic activity">
    <reaction evidence="5">
        <text>GDP-beta-L-fucose + NADP(+) = GDP-4-dehydro-alpha-D-rhamnose + NADPH + H(+)</text>
        <dbReference type="Rhea" id="RHEA:18885"/>
        <dbReference type="ChEBI" id="CHEBI:15378"/>
        <dbReference type="ChEBI" id="CHEBI:57273"/>
        <dbReference type="ChEBI" id="CHEBI:57783"/>
        <dbReference type="ChEBI" id="CHEBI:57964"/>
        <dbReference type="ChEBI" id="CHEBI:58349"/>
        <dbReference type="EC" id="1.1.1.271"/>
    </reaction>
</comment>
<dbReference type="InterPro" id="IPR001509">
    <property type="entry name" value="Epimerase_deHydtase"/>
</dbReference>
<comment type="caution">
    <text evidence="5">Lacks conserved residue(s) required for the propagation of feature annotation.</text>
</comment>
<proteinExistence type="inferred from homology"/>
<feature type="binding site" evidence="5">
    <location>
        <position position="212"/>
    </location>
    <ligand>
        <name>substrate</name>
    </ligand>
</feature>
<keyword evidence="3 5" id="KW-0560">Oxidoreductase</keyword>
<comment type="caution">
    <text evidence="7">The sequence shown here is derived from an EMBL/GenBank/DDBJ whole genome shotgun (WGS) entry which is preliminary data.</text>
</comment>
<feature type="binding site" evidence="5">
    <location>
        <begin position="14"/>
        <end position="20"/>
    </location>
    <ligand>
        <name>NADP(+)</name>
        <dbReference type="ChEBI" id="CHEBI:58349"/>
    </ligand>
</feature>
<evidence type="ECO:0000313" key="8">
    <source>
        <dbReference type="Proteomes" id="UP000193391"/>
    </source>
</evidence>
<keyword evidence="2 5" id="KW-0521">NADP</keyword>
<organism evidence="7 8">
    <name type="scientific">Thalassospira mesophila</name>
    <dbReference type="NCBI Taxonomy" id="1293891"/>
    <lineage>
        <taxon>Bacteria</taxon>
        <taxon>Pseudomonadati</taxon>
        <taxon>Pseudomonadota</taxon>
        <taxon>Alphaproteobacteria</taxon>
        <taxon>Rhodospirillales</taxon>
        <taxon>Thalassospiraceae</taxon>
        <taxon>Thalassospira</taxon>
    </lineage>
</organism>
<dbReference type="STRING" id="1293891.TMES_01525"/>
<keyword evidence="8" id="KW-1185">Reference proteome</keyword>
<dbReference type="InterPro" id="IPR028614">
    <property type="entry name" value="GDP_fucose/colitose_synth"/>
</dbReference>
<evidence type="ECO:0000256" key="3">
    <source>
        <dbReference type="ARBA" id="ARBA00023002"/>
    </source>
</evidence>
<evidence type="ECO:0000256" key="5">
    <source>
        <dbReference type="HAMAP-Rule" id="MF_00956"/>
    </source>
</evidence>
<dbReference type="SUPFAM" id="SSF51735">
    <property type="entry name" value="NAD(P)-binding Rossmann-fold domains"/>
    <property type="match status" value="1"/>
</dbReference>
<comment type="pathway">
    <text evidence="5">Nucleotide-sugar biosynthesis; GDP-L-fucose biosynthesis via de novo pathway; GDP-L-fucose from GDP-alpha-D-mannose: step 2/2.</text>
</comment>
<keyword evidence="5" id="KW-0511">Multifunctional enzyme</keyword>
<keyword evidence="4 5" id="KW-0413">Isomerase</keyword>
<dbReference type="UniPathway" id="UPA00128">
    <property type="reaction ID" value="UER00191"/>
</dbReference>
<dbReference type="Pfam" id="PF01370">
    <property type="entry name" value="Epimerase"/>
    <property type="match status" value="1"/>
</dbReference>
<evidence type="ECO:0000256" key="4">
    <source>
        <dbReference type="ARBA" id="ARBA00023235"/>
    </source>
</evidence>
<comment type="function">
    <text evidence="5">Catalyzes the two-step NADP-dependent conversion of GDP-4-dehydro-6-deoxy-D-mannose to GDP-fucose, involving an epimerase and a reductase reaction.</text>
</comment>
<evidence type="ECO:0000256" key="1">
    <source>
        <dbReference type="ARBA" id="ARBA00005959"/>
    </source>
</evidence>
<evidence type="ECO:0000259" key="6">
    <source>
        <dbReference type="Pfam" id="PF01370"/>
    </source>
</evidence>
<evidence type="ECO:0000256" key="2">
    <source>
        <dbReference type="ARBA" id="ARBA00022857"/>
    </source>
</evidence>
<feature type="domain" description="NAD-dependent epimerase/dehydratase" evidence="6">
    <location>
        <begin position="10"/>
        <end position="240"/>
    </location>
</feature>
<dbReference type="InterPro" id="IPR036291">
    <property type="entry name" value="NAD(P)-bd_dom_sf"/>
</dbReference>
<dbReference type="Gene3D" id="3.40.50.720">
    <property type="entry name" value="NAD(P)-binding Rossmann-like Domain"/>
    <property type="match status" value="1"/>
</dbReference>
<dbReference type="PANTHER" id="PTHR43238:SF1">
    <property type="entry name" value="GDP-L-FUCOSE SYNTHASE"/>
    <property type="match status" value="1"/>
</dbReference>
<evidence type="ECO:0000313" key="7">
    <source>
        <dbReference type="EMBL" id="OSQ40492.1"/>
    </source>
</evidence>